<feature type="transmembrane region" description="Helical" evidence="1">
    <location>
        <begin position="127"/>
        <end position="151"/>
    </location>
</feature>
<feature type="transmembrane region" description="Helical" evidence="1">
    <location>
        <begin position="97"/>
        <end position="115"/>
    </location>
</feature>
<evidence type="ECO:0000313" key="3">
    <source>
        <dbReference type="Proteomes" id="UP000036367"/>
    </source>
</evidence>
<sequence length="162" mass="18576">MKWRISRGDRVIRTVRRRKPSMTAVMPTIEFVDATRIAHRRYAVFALYGLSAFWGVAQLVFPDHSLLYIASAIAFATSATLWFTIDRRILSKTRLPILQLLFFFTWPVASLIHLLSSRGIRGIGHWLLHAVGLFATMCLTFFPAMFLLYWLGVLEVDGMTEP</sequence>
<comment type="caution">
    <text evidence="2">The sequence shown here is derived from an EMBL/GenBank/DDBJ whole genome shotgun (WGS) entry which is preliminary data.</text>
</comment>
<keyword evidence="1" id="KW-1133">Transmembrane helix</keyword>
<protein>
    <recommendedName>
        <fullName evidence="4">Transmembrane protein</fullName>
    </recommendedName>
</protein>
<proteinExistence type="predicted"/>
<dbReference type="STRING" id="595434.RISK_005023"/>
<accession>A0A0J1B7M1</accession>
<feature type="transmembrane region" description="Helical" evidence="1">
    <location>
        <begin position="67"/>
        <end position="85"/>
    </location>
</feature>
<dbReference type="Proteomes" id="UP000036367">
    <property type="component" value="Unassembled WGS sequence"/>
</dbReference>
<reference evidence="2" key="1">
    <citation type="submission" date="2015-05" db="EMBL/GenBank/DDBJ databases">
        <title>Permanent draft genome of Rhodopirellula islandicus K833.</title>
        <authorList>
            <person name="Kizina J."/>
            <person name="Richter M."/>
            <person name="Glockner F.O."/>
            <person name="Harder J."/>
        </authorList>
    </citation>
    <scope>NUCLEOTIDE SEQUENCE [LARGE SCALE GENOMIC DNA]</scope>
    <source>
        <strain evidence="2">K833</strain>
    </source>
</reference>
<keyword evidence="1" id="KW-0472">Membrane</keyword>
<dbReference type="EMBL" id="LECT01000043">
    <property type="protein sequence ID" value="KLU02727.1"/>
    <property type="molecule type" value="Genomic_DNA"/>
</dbReference>
<evidence type="ECO:0000256" key="1">
    <source>
        <dbReference type="SAM" id="Phobius"/>
    </source>
</evidence>
<dbReference type="AlphaFoldDB" id="A0A0J1B7M1"/>
<keyword evidence="3" id="KW-1185">Reference proteome</keyword>
<dbReference type="PATRIC" id="fig|595434.4.peg.4766"/>
<organism evidence="2 3">
    <name type="scientific">Rhodopirellula islandica</name>
    <dbReference type="NCBI Taxonomy" id="595434"/>
    <lineage>
        <taxon>Bacteria</taxon>
        <taxon>Pseudomonadati</taxon>
        <taxon>Planctomycetota</taxon>
        <taxon>Planctomycetia</taxon>
        <taxon>Pirellulales</taxon>
        <taxon>Pirellulaceae</taxon>
        <taxon>Rhodopirellula</taxon>
    </lineage>
</organism>
<gene>
    <name evidence="2" type="ORF">RISK_005023</name>
</gene>
<name>A0A0J1B7M1_RHOIS</name>
<feature type="transmembrane region" description="Helical" evidence="1">
    <location>
        <begin position="42"/>
        <end position="61"/>
    </location>
</feature>
<evidence type="ECO:0000313" key="2">
    <source>
        <dbReference type="EMBL" id="KLU02727.1"/>
    </source>
</evidence>
<evidence type="ECO:0008006" key="4">
    <source>
        <dbReference type="Google" id="ProtNLM"/>
    </source>
</evidence>
<keyword evidence="1" id="KW-0812">Transmembrane</keyword>